<sequence length="236" mass="28151">MGIKCLKCQDVEEQITTQSFVRTNLKEKSQEQQKNNRQKFLYDKLNKSQNSQFSPSKQQYECEWFPNICINAKNEFNIEGFEESWIQTNQNFLTSQNEQQKHRISQNSSAQTTPQQPFLLHVSQSIIRDKISQKYKNDQKHRNRTKSENIINRRECEEKKKYCKNIKHEIKREKKRILHPSKEKQVTQLKLQQKQQNLTILINGHCEFKSQASPSQIQHRSKTMSPTPKKNQFLII</sequence>
<name>A0A8S1QDI4_9CILI</name>
<keyword evidence="3" id="KW-1185">Reference proteome</keyword>
<feature type="region of interest" description="Disordered" evidence="1">
    <location>
        <begin position="213"/>
        <end position="236"/>
    </location>
</feature>
<protein>
    <submittedName>
        <fullName evidence="2">Uncharacterized protein</fullName>
    </submittedName>
</protein>
<feature type="compositionally biased region" description="Polar residues" evidence="1">
    <location>
        <begin position="213"/>
        <end position="230"/>
    </location>
</feature>
<evidence type="ECO:0000313" key="3">
    <source>
        <dbReference type="Proteomes" id="UP000692954"/>
    </source>
</evidence>
<gene>
    <name evidence="2" type="ORF">PSON_ATCC_30995.1.T1040166</name>
</gene>
<dbReference type="AlphaFoldDB" id="A0A8S1QDI4"/>
<evidence type="ECO:0000256" key="1">
    <source>
        <dbReference type="SAM" id="MobiDB-lite"/>
    </source>
</evidence>
<dbReference type="EMBL" id="CAJJDN010000104">
    <property type="protein sequence ID" value="CAD8113939.1"/>
    <property type="molecule type" value="Genomic_DNA"/>
</dbReference>
<proteinExistence type="predicted"/>
<feature type="compositionally biased region" description="Polar residues" evidence="1">
    <location>
        <begin position="105"/>
        <end position="118"/>
    </location>
</feature>
<comment type="caution">
    <text evidence="2">The sequence shown here is derived from an EMBL/GenBank/DDBJ whole genome shotgun (WGS) entry which is preliminary data.</text>
</comment>
<evidence type="ECO:0000313" key="2">
    <source>
        <dbReference type="EMBL" id="CAD8113939.1"/>
    </source>
</evidence>
<reference evidence="2" key="1">
    <citation type="submission" date="2021-01" db="EMBL/GenBank/DDBJ databases">
        <authorList>
            <consortium name="Genoscope - CEA"/>
            <person name="William W."/>
        </authorList>
    </citation>
    <scope>NUCLEOTIDE SEQUENCE</scope>
</reference>
<organism evidence="2 3">
    <name type="scientific">Paramecium sonneborni</name>
    <dbReference type="NCBI Taxonomy" id="65129"/>
    <lineage>
        <taxon>Eukaryota</taxon>
        <taxon>Sar</taxon>
        <taxon>Alveolata</taxon>
        <taxon>Ciliophora</taxon>
        <taxon>Intramacronucleata</taxon>
        <taxon>Oligohymenophorea</taxon>
        <taxon>Peniculida</taxon>
        <taxon>Parameciidae</taxon>
        <taxon>Paramecium</taxon>
    </lineage>
</organism>
<feature type="region of interest" description="Disordered" evidence="1">
    <location>
        <begin position="96"/>
        <end position="118"/>
    </location>
</feature>
<dbReference type="OrthoDB" id="309074at2759"/>
<accession>A0A8S1QDI4</accession>
<dbReference type="Proteomes" id="UP000692954">
    <property type="component" value="Unassembled WGS sequence"/>
</dbReference>